<dbReference type="Gene3D" id="1.10.530.10">
    <property type="match status" value="1"/>
</dbReference>
<reference evidence="4 5" key="1">
    <citation type="submission" date="2016-06" db="EMBL/GenBank/DDBJ databases">
        <title>Four novel species of enterococci isolated from chicken manure.</title>
        <authorList>
            <person name="Van Tyne D."/>
        </authorList>
    </citation>
    <scope>NUCLEOTIDE SEQUENCE [LARGE SCALE GENOMIC DNA]</scope>
    <source>
        <strain evidence="4 5">CU12B</strain>
    </source>
</reference>
<accession>A0ABQ6YVM7</accession>
<dbReference type="InterPro" id="IPR047194">
    <property type="entry name" value="CwlT-like_lysozyme"/>
</dbReference>
<feature type="transmembrane region" description="Helical" evidence="2">
    <location>
        <begin position="12"/>
        <end position="30"/>
    </location>
</feature>
<sequence>MIVMRKKTFFRRMFRLFLIGLIIFLAYIGYRNYRILRQVYQYEEQVAYAVEKNGIPEYKELAMSIIMTETKGTGQDLMQSSESAYGEPNKIQNANESIDQGVHYLAQAIERAENQHTDLWTAVQAYNFGLDYIDFVAKHGGKNSLDLAEEYSKEVLSPLLGNPEKTTYRYLGVQSVIYNGGYLYHNGGNLFYAELVKLNEQKIKWTSRLF</sequence>
<dbReference type="Proteomes" id="UP000782705">
    <property type="component" value="Unassembled WGS sequence"/>
</dbReference>
<keyword evidence="2" id="KW-0472">Membrane</keyword>
<dbReference type="CDD" id="cd16891">
    <property type="entry name" value="CwlT-like"/>
    <property type="match status" value="1"/>
</dbReference>
<evidence type="ECO:0000313" key="4">
    <source>
        <dbReference type="EMBL" id="KAF1301066.1"/>
    </source>
</evidence>
<feature type="domain" description="CwlT-like lysozyme" evidence="3">
    <location>
        <begin position="37"/>
        <end position="199"/>
    </location>
</feature>
<dbReference type="SUPFAM" id="SSF53955">
    <property type="entry name" value="Lysozyme-like"/>
    <property type="match status" value="1"/>
</dbReference>
<keyword evidence="2" id="KW-1133">Transmembrane helix</keyword>
<evidence type="ECO:0000313" key="5">
    <source>
        <dbReference type="Proteomes" id="UP000782705"/>
    </source>
</evidence>
<protein>
    <submittedName>
        <fullName evidence="4">Transglycosylase SLT domain protein</fullName>
    </submittedName>
</protein>
<evidence type="ECO:0000259" key="3">
    <source>
        <dbReference type="Pfam" id="PF13702"/>
    </source>
</evidence>
<keyword evidence="2" id="KW-0812">Transmembrane</keyword>
<name>A0ABQ6YVM7_9ENTE</name>
<dbReference type="Pfam" id="PF13702">
    <property type="entry name" value="Lysozyme_like"/>
    <property type="match status" value="1"/>
</dbReference>
<evidence type="ECO:0000256" key="1">
    <source>
        <dbReference type="ARBA" id="ARBA00004241"/>
    </source>
</evidence>
<dbReference type="InterPro" id="IPR023346">
    <property type="entry name" value="Lysozyme-like_dom_sf"/>
</dbReference>
<organism evidence="4 5">
    <name type="scientific">Candidatus Enterococcus willemsii</name>
    <dbReference type="NCBI Taxonomy" id="1857215"/>
    <lineage>
        <taxon>Bacteria</taxon>
        <taxon>Bacillati</taxon>
        <taxon>Bacillota</taxon>
        <taxon>Bacilli</taxon>
        <taxon>Lactobacillales</taxon>
        <taxon>Enterococcaceae</taxon>
        <taxon>Enterococcus</taxon>
    </lineage>
</organism>
<evidence type="ECO:0000256" key="2">
    <source>
        <dbReference type="SAM" id="Phobius"/>
    </source>
</evidence>
<keyword evidence="5" id="KW-1185">Reference proteome</keyword>
<comment type="subcellular location">
    <subcellularLocation>
        <location evidence="1">Cell surface</location>
    </subcellularLocation>
</comment>
<proteinExistence type="predicted"/>
<comment type="caution">
    <text evidence="4">The sequence shown here is derived from an EMBL/GenBank/DDBJ whole genome shotgun (WGS) entry which is preliminary data.</text>
</comment>
<dbReference type="EMBL" id="MAEL01000062">
    <property type="protein sequence ID" value="KAF1301066.1"/>
    <property type="molecule type" value="Genomic_DNA"/>
</dbReference>
<gene>
    <name evidence="4" type="ORF">BAU17_09600</name>
</gene>